<dbReference type="RefSeq" id="WP_229838065.1">
    <property type="nucleotide sequence ID" value="NZ_BMYZ01000004.1"/>
</dbReference>
<comment type="caution">
    <text evidence="2">The sequence shown here is derived from an EMBL/GenBank/DDBJ whole genome shotgun (WGS) entry which is preliminary data.</text>
</comment>
<dbReference type="Proteomes" id="UP000619761">
    <property type="component" value="Unassembled WGS sequence"/>
</dbReference>
<feature type="coiled-coil region" evidence="1">
    <location>
        <begin position="14"/>
        <end position="41"/>
    </location>
</feature>
<proteinExistence type="predicted"/>
<name>A0ABQ3B9F1_9GAMM</name>
<keyword evidence="1" id="KW-0175">Coiled coil</keyword>
<keyword evidence="3" id="KW-1185">Reference proteome</keyword>
<accession>A0ABQ3B9F1</accession>
<evidence type="ECO:0000313" key="2">
    <source>
        <dbReference type="EMBL" id="GGY85943.1"/>
    </source>
</evidence>
<reference evidence="3" key="1">
    <citation type="journal article" date="2019" name="Int. J. Syst. Evol. Microbiol.">
        <title>The Global Catalogue of Microorganisms (GCM) 10K type strain sequencing project: providing services to taxonomists for standard genome sequencing and annotation.</title>
        <authorList>
            <consortium name="The Broad Institute Genomics Platform"/>
            <consortium name="The Broad Institute Genome Sequencing Center for Infectious Disease"/>
            <person name="Wu L."/>
            <person name="Ma J."/>
        </authorList>
    </citation>
    <scope>NUCLEOTIDE SEQUENCE [LARGE SCALE GENOMIC DNA]</scope>
    <source>
        <strain evidence="3">KCTC 32239</strain>
    </source>
</reference>
<evidence type="ECO:0000256" key="1">
    <source>
        <dbReference type="SAM" id="Coils"/>
    </source>
</evidence>
<organism evidence="2 3">
    <name type="scientific">Cellvibrio zantedeschiae</name>
    <dbReference type="NCBI Taxonomy" id="1237077"/>
    <lineage>
        <taxon>Bacteria</taxon>
        <taxon>Pseudomonadati</taxon>
        <taxon>Pseudomonadota</taxon>
        <taxon>Gammaproteobacteria</taxon>
        <taxon>Cellvibrionales</taxon>
        <taxon>Cellvibrionaceae</taxon>
        <taxon>Cellvibrio</taxon>
    </lineage>
</organism>
<sequence>MKKIAHQMGVGIELARTDDLRAKLMAEIAEYQCQQDALKLNGNYVNFTMIQTYKELIAARREMLKHLPTTY</sequence>
<protein>
    <submittedName>
        <fullName evidence="2">Uncharacterized protein</fullName>
    </submittedName>
</protein>
<dbReference type="EMBL" id="BMYZ01000004">
    <property type="protein sequence ID" value="GGY85943.1"/>
    <property type="molecule type" value="Genomic_DNA"/>
</dbReference>
<evidence type="ECO:0000313" key="3">
    <source>
        <dbReference type="Proteomes" id="UP000619761"/>
    </source>
</evidence>
<gene>
    <name evidence="2" type="ORF">GCM10011613_33690</name>
</gene>